<dbReference type="KEGG" id="abat:CFX1CAM_1148"/>
<name>A0A1Y6K3H3_9CHLR</name>
<evidence type="ECO:0000313" key="2">
    <source>
        <dbReference type="Proteomes" id="UP000195514"/>
    </source>
</evidence>
<proteinExistence type="predicted"/>
<keyword evidence="2" id="KW-1185">Reference proteome</keyword>
<dbReference type="Proteomes" id="UP000195514">
    <property type="component" value="Chromosome I"/>
</dbReference>
<gene>
    <name evidence="1" type="ORF">CFX1CAM_1148</name>
</gene>
<dbReference type="EMBL" id="LT859958">
    <property type="protein sequence ID" value="SMX54213.1"/>
    <property type="molecule type" value="Genomic_DNA"/>
</dbReference>
<protein>
    <submittedName>
        <fullName evidence="1">Uncharacterized protein</fullName>
    </submittedName>
</protein>
<organism evidence="1 2">
    <name type="scientific">Candidatus Brevifilum fermentans</name>
    <dbReference type="NCBI Taxonomy" id="1986204"/>
    <lineage>
        <taxon>Bacteria</taxon>
        <taxon>Bacillati</taxon>
        <taxon>Chloroflexota</taxon>
        <taxon>Anaerolineae</taxon>
        <taxon>Anaerolineales</taxon>
        <taxon>Anaerolineaceae</taxon>
        <taxon>Candidatus Brevifilum</taxon>
    </lineage>
</organism>
<reference evidence="2" key="1">
    <citation type="submission" date="2017-05" db="EMBL/GenBank/DDBJ databases">
        <authorList>
            <person name="Kirkegaard R."/>
            <person name="Mcilroy J S."/>
        </authorList>
    </citation>
    <scope>NUCLEOTIDE SEQUENCE [LARGE SCALE GENOMIC DNA]</scope>
</reference>
<sequence length="48" mass="5635">MVAWEATALPLGDARMRTDIILPRSQTFANEFDYKTQKWWLVNFAFAL</sequence>
<dbReference type="AlphaFoldDB" id="A0A1Y6K3H3"/>
<accession>A0A1Y6K3H3</accession>
<evidence type="ECO:0000313" key="1">
    <source>
        <dbReference type="EMBL" id="SMX54213.1"/>
    </source>
</evidence>